<evidence type="ECO:0000313" key="1">
    <source>
        <dbReference type="EMBL" id="CAA0827005.1"/>
    </source>
</evidence>
<dbReference type="EMBL" id="CACSLK010027653">
    <property type="protein sequence ID" value="CAA0827005.1"/>
    <property type="molecule type" value="Genomic_DNA"/>
</dbReference>
<protein>
    <submittedName>
        <fullName evidence="1">Uncharacterized protein</fullName>
    </submittedName>
</protein>
<name>A0A9N7NDZ0_STRHE</name>
<comment type="caution">
    <text evidence="1">The sequence shown here is derived from an EMBL/GenBank/DDBJ whole genome shotgun (WGS) entry which is preliminary data.</text>
</comment>
<dbReference type="InterPro" id="IPR036691">
    <property type="entry name" value="Endo/exonu/phosph_ase_sf"/>
</dbReference>
<dbReference type="SUPFAM" id="SSF56219">
    <property type="entry name" value="DNase I-like"/>
    <property type="match status" value="1"/>
</dbReference>
<dbReference type="AlphaFoldDB" id="A0A9N7NDZ0"/>
<dbReference type="PANTHER" id="PTHR33710">
    <property type="entry name" value="BNAC02G09200D PROTEIN"/>
    <property type="match status" value="1"/>
</dbReference>
<keyword evidence="2" id="KW-1185">Reference proteome</keyword>
<gene>
    <name evidence="1" type="ORF">SHERM_22702</name>
</gene>
<dbReference type="OrthoDB" id="1935929at2759"/>
<sequence length="125" mass="14865">MGMLELKMTGHRYTWGNRRDGEGFVQEKLDKIFSSLEWHSIYPTAKVAHIHRSSSDHGLLLITLEPRGVKIKKRFYFDRRWLAREGIREVVAEAWGKQQDGTPMFRFQEKVKETRVSLLKWSRNF</sequence>
<reference evidence="1" key="1">
    <citation type="submission" date="2019-12" db="EMBL/GenBank/DDBJ databases">
        <authorList>
            <person name="Scholes J."/>
        </authorList>
    </citation>
    <scope>NUCLEOTIDE SEQUENCE</scope>
</reference>
<dbReference type="PANTHER" id="PTHR33710:SF62">
    <property type="entry name" value="DUF4283 DOMAIN PROTEIN"/>
    <property type="match status" value="1"/>
</dbReference>
<proteinExistence type="predicted"/>
<evidence type="ECO:0000313" key="2">
    <source>
        <dbReference type="Proteomes" id="UP001153555"/>
    </source>
</evidence>
<organism evidence="1 2">
    <name type="scientific">Striga hermonthica</name>
    <name type="common">Purple witchweed</name>
    <name type="synonym">Buchnera hermonthica</name>
    <dbReference type="NCBI Taxonomy" id="68872"/>
    <lineage>
        <taxon>Eukaryota</taxon>
        <taxon>Viridiplantae</taxon>
        <taxon>Streptophyta</taxon>
        <taxon>Embryophyta</taxon>
        <taxon>Tracheophyta</taxon>
        <taxon>Spermatophyta</taxon>
        <taxon>Magnoliopsida</taxon>
        <taxon>eudicotyledons</taxon>
        <taxon>Gunneridae</taxon>
        <taxon>Pentapetalae</taxon>
        <taxon>asterids</taxon>
        <taxon>lamiids</taxon>
        <taxon>Lamiales</taxon>
        <taxon>Orobanchaceae</taxon>
        <taxon>Buchnereae</taxon>
        <taxon>Striga</taxon>
    </lineage>
</organism>
<accession>A0A9N7NDZ0</accession>
<dbReference type="Proteomes" id="UP001153555">
    <property type="component" value="Unassembled WGS sequence"/>
</dbReference>